<protein>
    <recommendedName>
        <fullName evidence="3 9">NADH-ubiquinone oxidoreductase chain 3</fullName>
        <ecNumber evidence="9">7.1.1.2</ecNumber>
    </recommendedName>
</protein>
<dbReference type="Pfam" id="PF00507">
    <property type="entry name" value="Oxidored_q4"/>
    <property type="match status" value="1"/>
</dbReference>
<dbReference type="EC" id="7.1.1.2" evidence="9"/>
<evidence type="ECO:0000313" key="10">
    <source>
        <dbReference type="EMBL" id="ATB19135.1"/>
    </source>
</evidence>
<dbReference type="RefSeq" id="YP_009520104.1">
    <property type="nucleotide sequence ID" value="NC_039552.1"/>
</dbReference>
<keyword evidence="9" id="KW-0679">Respiratory chain</keyword>
<keyword evidence="4 9" id="KW-0813">Transport</keyword>
<keyword evidence="9 10" id="KW-0496">Mitochondrion</keyword>
<sequence>MVSLFLSVSVFWLVAVVMMGVCLMLSMMGQWSREKVSPYECGFDPILSARSSFSLRFFLLGVLFLVFDVEVVMVVPLLFVLYGGAEVVGVVCLVGFLHVLTIGCLYERRDGSMDWVSEL</sequence>
<comment type="catalytic activity">
    <reaction evidence="8 9">
        <text>a ubiquinone + NADH + 5 H(+)(in) = a ubiquinol + NAD(+) + 4 H(+)(out)</text>
        <dbReference type="Rhea" id="RHEA:29091"/>
        <dbReference type="Rhea" id="RHEA-COMP:9565"/>
        <dbReference type="Rhea" id="RHEA-COMP:9566"/>
        <dbReference type="ChEBI" id="CHEBI:15378"/>
        <dbReference type="ChEBI" id="CHEBI:16389"/>
        <dbReference type="ChEBI" id="CHEBI:17976"/>
        <dbReference type="ChEBI" id="CHEBI:57540"/>
        <dbReference type="ChEBI" id="CHEBI:57945"/>
        <dbReference type="EC" id="7.1.1.2"/>
    </reaction>
</comment>
<evidence type="ECO:0000256" key="6">
    <source>
        <dbReference type="ARBA" id="ARBA00022989"/>
    </source>
</evidence>
<dbReference type="CTD" id="4537"/>
<keyword evidence="6 9" id="KW-1133">Transmembrane helix</keyword>
<keyword evidence="7 9" id="KW-0472">Membrane</keyword>
<reference evidence="10" key="1">
    <citation type="submission" date="2016-11" db="EMBL/GenBank/DDBJ databases">
        <title>From coast to the deep sea, phylogenetic analysis of Bathymodiolus mussels based on mitogenomic comparisons.</title>
        <authorList>
            <person name="Minxiao W."/>
            <person name="Ping Z."/>
            <person name="Chaolun L."/>
            <person name="Song S."/>
        </authorList>
    </citation>
    <scope>NUCLEOTIDE SEQUENCE</scope>
</reference>
<comment type="subcellular location">
    <subcellularLocation>
        <location evidence="1">Membrane</location>
    </subcellularLocation>
    <subcellularLocation>
        <location evidence="9">Mitochondrion membrane</location>
        <topology evidence="9">Multi-pass membrane protein</topology>
    </subcellularLocation>
</comment>
<dbReference type="GeneID" id="38280730"/>
<keyword evidence="9" id="KW-1278">Translocase</keyword>
<evidence type="ECO:0000256" key="1">
    <source>
        <dbReference type="ARBA" id="ARBA00004370"/>
    </source>
</evidence>
<feature type="transmembrane region" description="Helical" evidence="9">
    <location>
        <begin position="57"/>
        <end position="81"/>
    </location>
</feature>
<evidence type="ECO:0000256" key="9">
    <source>
        <dbReference type="RuleBase" id="RU003640"/>
    </source>
</evidence>
<dbReference type="GO" id="GO:0008137">
    <property type="term" value="F:NADH dehydrogenase (ubiquinone) activity"/>
    <property type="evidence" value="ECO:0007669"/>
    <property type="project" value="UniProtKB-UniRule"/>
</dbReference>
<feature type="transmembrane region" description="Helical" evidence="9">
    <location>
        <begin position="6"/>
        <end position="25"/>
    </location>
</feature>
<dbReference type="Gene3D" id="1.20.58.1610">
    <property type="entry name" value="NADH:ubiquinone/plastoquinone oxidoreductase, chain 3"/>
    <property type="match status" value="1"/>
</dbReference>
<evidence type="ECO:0000256" key="8">
    <source>
        <dbReference type="ARBA" id="ARBA00049551"/>
    </source>
</evidence>
<accession>A0A384W1I8</accession>
<evidence type="ECO:0000256" key="2">
    <source>
        <dbReference type="ARBA" id="ARBA00008472"/>
    </source>
</evidence>
<keyword evidence="9" id="KW-0520">NAD</keyword>
<name>A0A384W1I8_9BIVA</name>
<comment type="similarity">
    <text evidence="2 9">Belongs to the complex I subunit 3 family.</text>
</comment>
<proteinExistence type="inferred from homology"/>
<keyword evidence="5 9" id="KW-0812">Transmembrane</keyword>
<dbReference type="InterPro" id="IPR000440">
    <property type="entry name" value="NADH_UbQ/plastoQ_OxRdtase_su3"/>
</dbReference>
<geneLocation type="mitochondrion" evidence="10"/>
<dbReference type="InterPro" id="IPR038430">
    <property type="entry name" value="NDAH_ubi_oxred_su3_sf"/>
</dbReference>
<keyword evidence="9" id="KW-0830">Ubiquinone</keyword>
<evidence type="ECO:0000256" key="5">
    <source>
        <dbReference type="ARBA" id="ARBA00022692"/>
    </source>
</evidence>
<dbReference type="PANTHER" id="PTHR11058">
    <property type="entry name" value="NADH-UBIQUINONE OXIDOREDUCTASE CHAIN 3"/>
    <property type="match status" value="1"/>
</dbReference>
<evidence type="ECO:0000256" key="3">
    <source>
        <dbReference type="ARBA" id="ARBA00021007"/>
    </source>
</evidence>
<gene>
    <name evidence="10" type="primary">ND3</name>
</gene>
<dbReference type="AlphaFoldDB" id="A0A384W1I8"/>
<dbReference type="GO" id="GO:0030964">
    <property type="term" value="C:NADH dehydrogenase complex"/>
    <property type="evidence" value="ECO:0007669"/>
    <property type="project" value="TreeGrafter"/>
</dbReference>
<dbReference type="PANTHER" id="PTHR11058:SF9">
    <property type="entry name" value="NADH-UBIQUINONE OXIDOREDUCTASE CHAIN 3"/>
    <property type="match status" value="1"/>
</dbReference>
<feature type="transmembrane region" description="Helical" evidence="9">
    <location>
        <begin position="87"/>
        <end position="106"/>
    </location>
</feature>
<dbReference type="GO" id="GO:0031966">
    <property type="term" value="C:mitochondrial membrane"/>
    <property type="evidence" value="ECO:0007669"/>
    <property type="project" value="UniProtKB-SubCell"/>
</dbReference>
<organism evidence="10">
    <name type="scientific">Bathymodiolus securiformis</name>
    <dbReference type="NCBI Taxonomy" id="268470"/>
    <lineage>
        <taxon>Eukaryota</taxon>
        <taxon>Metazoa</taxon>
        <taxon>Spiralia</taxon>
        <taxon>Lophotrochozoa</taxon>
        <taxon>Mollusca</taxon>
        <taxon>Bivalvia</taxon>
        <taxon>Autobranchia</taxon>
        <taxon>Pteriomorphia</taxon>
        <taxon>Mytilida</taxon>
        <taxon>Mytiloidea</taxon>
        <taxon>Mytilidae</taxon>
        <taxon>Bathymodiolinae</taxon>
        <taxon>Bathymodiolus</taxon>
    </lineage>
</organism>
<keyword evidence="9" id="KW-0249">Electron transport</keyword>
<comment type="function">
    <text evidence="9">Core subunit of the mitochondrial membrane respiratory chain NADH dehydrogenase (Complex I) which catalyzes electron transfer from NADH through the respiratory chain, using ubiquinone as an electron acceptor. Essential for the catalytic activity of complex I.</text>
</comment>
<evidence type="ECO:0000256" key="4">
    <source>
        <dbReference type="ARBA" id="ARBA00022448"/>
    </source>
</evidence>
<dbReference type="EMBL" id="KY270857">
    <property type="protein sequence ID" value="ATB19135.1"/>
    <property type="molecule type" value="Genomic_DNA"/>
</dbReference>
<evidence type="ECO:0000256" key="7">
    <source>
        <dbReference type="ARBA" id="ARBA00023136"/>
    </source>
</evidence>